<protein>
    <submittedName>
        <fullName evidence="1">Uncharacterized protein</fullName>
    </submittedName>
</protein>
<comment type="caution">
    <text evidence="1">The sequence shown here is derived from an EMBL/GenBank/DDBJ whole genome shotgun (WGS) entry which is preliminary data.</text>
</comment>
<name>A0A4Z1JDQ8_9HELO</name>
<organism evidence="1 2">
    <name type="scientific">Botryotinia narcissicola</name>
    <dbReference type="NCBI Taxonomy" id="278944"/>
    <lineage>
        <taxon>Eukaryota</taxon>
        <taxon>Fungi</taxon>
        <taxon>Dikarya</taxon>
        <taxon>Ascomycota</taxon>
        <taxon>Pezizomycotina</taxon>
        <taxon>Leotiomycetes</taxon>
        <taxon>Helotiales</taxon>
        <taxon>Sclerotiniaceae</taxon>
        <taxon>Botryotinia</taxon>
    </lineage>
</organism>
<reference evidence="1 2" key="1">
    <citation type="submission" date="2017-12" db="EMBL/GenBank/DDBJ databases">
        <title>Comparative genomics of Botrytis spp.</title>
        <authorList>
            <person name="Valero-Jimenez C.A."/>
            <person name="Tapia P."/>
            <person name="Veloso J."/>
            <person name="Silva-Moreno E."/>
            <person name="Staats M."/>
            <person name="Valdes J.H."/>
            <person name="Van Kan J.A.L."/>
        </authorList>
    </citation>
    <scope>NUCLEOTIDE SEQUENCE [LARGE SCALE GENOMIC DNA]</scope>
    <source>
        <strain evidence="1 2">MUCL2120</strain>
    </source>
</reference>
<evidence type="ECO:0000313" key="1">
    <source>
        <dbReference type="EMBL" id="TGO67087.1"/>
    </source>
</evidence>
<gene>
    <name evidence="1" type="ORF">BOTNAR_0048g00170</name>
</gene>
<evidence type="ECO:0000313" key="2">
    <source>
        <dbReference type="Proteomes" id="UP000297452"/>
    </source>
</evidence>
<keyword evidence="2" id="KW-1185">Reference proteome</keyword>
<accession>A0A4Z1JDQ8</accession>
<dbReference type="EMBL" id="PQXJ01000048">
    <property type="protein sequence ID" value="TGO67087.1"/>
    <property type="molecule type" value="Genomic_DNA"/>
</dbReference>
<dbReference type="Proteomes" id="UP000297452">
    <property type="component" value="Unassembled WGS sequence"/>
</dbReference>
<proteinExistence type="predicted"/>
<sequence>MEGEKDAVEVVDFETEEEVWSTTDAEVEVAGEISELEGGSIETEIEVEVEITLDEILDEEIDKEEFAD</sequence>
<dbReference type="AlphaFoldDB" id="A0A4Z1JDQ8"/>